<reference evidence="5" key="1">
    <citation type="submission" date="2020-12" db="EMBL/GenBank/DDBJ databases">
        <title>Genome public.</title>
        <authorList>
            <person name="Sun Q."/>
        </authorList>
    </citation>
    <scope>NUCLEOTIDE SEQUENCE</scope>
    <source>
        <strain evidence="5">CCM 8863</strain>
    </source>
</reference>
<dbReference type="GO" id="GO:0008745">
    <property type="term" value="F:N-acetylmuramoyl-L-alanine amidase activity"/>
    <property type="evidence" value="ECO:0007669"/>
    <property type="project" value="InterPro"/>
</dbReference>
<gene>
    <name evidence="5" type="ORF">JDV75_10385</name>
</gene>
<dbReference type="Proteomes" id="UP000645966">
    <property type="component" value="Unassembled WGS sequence"/>
</dbReference>
<evidence type="ECO:0000313" key="6">
    <source>
        <dbReference type="Proteomes" id="UP000645966"/>
    </source>
</evidence>
<dbReference type="CDD" id="cd06583">
    <property type="entry name" value="PGRP"/>
    <property type="match status" value="1"/>
</dbReference>
<dbReference type="GO" id="GO:0009253">
    <property type="term" value="P:peptidoglycan catabolic process"/>
    <property type="evidence" value="ECO:0007669"/>
    <property type="project" value="InterPro"/>
</dbReference>
<dbReference type="Pfam" id="PF01510">
    <property type="entry name" value="Amidase_2"/>
    <property type="match status" value="1"/>
</dbReference>
<dbReference type="Pfam" id="PF08310">
    <property type="entry name" value="LGFP"/>
    <property type="match status" value="1"/>
</dbReference>
<organism evidence="5 6">
    <name type="scientific">Corynebacterium meridianum</name>
    <dbReference type="NCBI Taxonomy" id="2765363"/>
    <lineage>
        <taxon>Bacteria</taxon>
        <taxon>Bacillati</taxon>
        <taxon>Actinomycetota</taxon>
        <taxon>Actinomycetes</taxon>
        <taxon>Mycobacteriales</taxon>
        <taxon>Corynebacteriaceae</taxon>
        <taxon>Corynebacterium</taxon>
    </lineage>
</organism>
<dbReference type="AlphaFoldDB" id="A0A934M821"/>
<dbReference type="InterPro" id="IPR036505">
    <property type="entry name" value="Amidase/PGRP_sf"/>
</dbReference>
<name>A0A934M821_9CORY</name>
<feature type="domain" description="N-acetylmuramoyl-L-alanine amidase" evidence="3">
    <location>
        <begin position="282"/>
        <end position="446"/>
    </location>
</feature>
<evidence type="ECO:0000256" key="2">
    <source>
        <dbReference type="SAM" id="MobiDB-lite"/>
    </source>
</evidence>
<dbReference type="SMART" id="SM00701">
    <property type="entry name" value="PGRP"/>
    <property type="match status" value="1"/>
</dbReference>
<dbReference type="InterPro" id="IPR006619">
    <property type="entry name" value="PGRP_domain_met/bac"/>
</dbReference>
<evidence type="ECO:0000313" key="5">
    <source>
        <dbReference type="EMBL" id="MBI8990157.1"/>
    </source>
</evidence>
<proteinExistence type="inferred from homology"/>
<dbReference type="InterPro" id="IPR015510">
    <property type="entry name" value="PGRP"/>
</dbReference>
<dbReference type="SMART" id="SM00644">
    <property type="entry name" value="Ami_2"/>
    <property type="match status" value="1"/>
</dbReference>
<feature type="region of interest" description="Disordered" evidence="2">
    <location>
        <begin position="470"/>
        <end position="533"/>
    </location>
</feature>
<dbReference type="EMBL" id="JAEIOS010000015">
    <property type="protein sequence ID" value="MBI8990157.1"/>
    <property type="molecule type" value="Genomic_DNA"/>
</dbReference>
<dbReference type="SUPFAM" id="SSF55846">
    <property type="entry name" value="N-acetylmuramoyl-L-alanine amidase-like"/>
    <property type="match status" value="1"/>
</dbReference>
<dbReference type="InterPro" id="IPR002502">
    <property type="entry name" value="Amidase_domain"/>
</dbReference>
<evidence type="ECO:0000259" key="4">
    <source>
        <dbReference type="SMART" id="SM00701"/>
    </source>
</evidence>
<dbReference type="PANTHER" id="PTHR11022">
    <property type="entry name" value="PEPTIDOGLYCAN RECOGNITION PROTEIN"/>
    <property type="match status" value="1"/>
</dbReference>
<dbReference type="InterPro" id="IPR013207">
    <property type="entry name" value="LGFP"/>
</dbReference>
<comment type="caution">
    <text evidence="5">The sequence shown here is derived from an EMBL/GenBank/DDBJ whole genome shotgun (WGS) entry which is preliminary data.</text>
</comment>
<feature type="compositionally biased region" description="Low complexity" evidence="2">
    <location>
        <begin position="475"/>
        <end position="506"/>
    </location>
</feature>
<feature type="domain" description="Peptidoglycan recognition protein family" evidence="4">
    <location>
        <begin position="269"/>
        <end position="417"/>
    </location>
</feature>
<keyword evidence="6" id="KW-1185">Reference proteome</keyword>
<evidence type="ECO:0000259" key="3">
    <source>
        <dbReference type="SMART" id="SM00644"/>
    </source>
</evidence>
<dbReference type="RefSeq" id="WP_198739178.1">
    <property type="nucleotide sequence ID" value="NZ_JAEIOS010000015.1"/>
</dbReference>
<sequence>MKQRRRITTQSRRPTLAVILSVALIASAVVGVGNQSILRTDTVGTEPVTAAVSTESFAAGENVVVPDAAIISQGEETTGPRAVKEFTRDEEFSMFALTWHGEKDIAAFFRAKRADGSWSPWYDAEPAGDLQKPTGPNGTELIYVEPTHTIQVSTANVDIAADTGAAEAASAPAGAATTAEVTGAEVAGDTPAADAITPPAQPATFTGGVPEIDGTPASDTGFTTSVGEIAPVAEVIDPDAIEAVFVDGKASEGTSVDLVNAEEDARGMPKVISRKGWGADESKRCGNVTYDDQVSALTIHHTAGSNNYTPAQAAAIVRGIYQYHAKTLGWCDIGYQSLVDKYGRIYEGRYGGMNRAVQGAHAGGFNENTWAISMIGDYSTVTPSPETLASVGELAGWRAKVAGFDPLGSDIHYSEGTSYTKYPYGAKVTLPNIFAHRDVGDTSCPGDAGYAQMNTIRGLANVKYRALLAGEDTSPKTTSPEKTTSTPTTTEKADSAPAPATTATTDGDPDKAGNTPEPRPEPEPAPTRLGSSGGNLDSILKVAGALLSVVVAFLGSREDVKERISKIGDTTVIAGLKLSDVPALVDKAAALARNPKVRNVVERVTTVAGPVLGSPRGGTQVATPVGERNSHIEVTPFDGGLVVSSPETGTHAIWGAIGDAWAAQGFDAGPLGMPVNEEYRDGELIRTDFQGGWITFDPATGDVQIHES</sequence>
<protein>
    <submittedName>
        <fullName evidence="5">N-acetylmuramoyl-L-alanine amidase</fullName>
    </submittedName>
</protein>
<comment type="similarity">
    <text evidence="1">Belongs to the N-acetylmuramoyl-L-alanine amidase 2 family.</text>
</comment>
<accession>A0A934M821</accession>
<dbReference type="PANTHER" id="PTHR11022:SF41">
    <property type="entry name" value="PEPTIDOGLYCAN-RECOGNITION PROTEIN LC-RELATED"/>
    <property type="match status" value="1"/>
</dbReference>
<evidence type="ECO:0000256" key="1">
    <source>
        <dbReference type="ARBA" id="ARBA00007553"/>
    </source>
</evidence>
<dbReference type="GO" id="GO:0008270">
    <property type="term" value="F:zinc ion binding"/>
    <property type="evidence" value="ECO:0007669"/>
    <property type="project" value="InterPro"/>
</dbReference>
<dbReference type="Gene3D" id="3.40.80.10">
    <property type="entry name" value="Peptidoglycan recognition protein-like"/>
    <property type="match status" value="1"/>
</dbReference>